<dbReference type="EMBL" id="MH744423">
    <property type="protein sequence ID" value="AYD82046.1"/>
    <property type="molecule type" value="Genomic_DNA"/>
</dbReference>
<feature type="domain" description="NUMOD4" evidence="1">
    <location>
        <begin position="3"/>
        <end position="57"/>
    </location>
</feature>
<dbReference type="Pfam" id="PF07463">
    <property type="entry name" value="NUMOD4"/>
    <property type="match status" value="1"/>
</dbReference>
<accession>A0A386KCR2</accession>
<dbReference type="GO" id="GO:0016788">
    <property type="term" value="F:hydrolase activity, acting on ester bonds"/>
    <property type="evidence" value="ECO:0007669"/>
    <property type="project" value="InterPro"/>
</dbReference>
<dbReference type="GO" id="GO:0004519">
    <property type="term" value="F:endonuclease activity"/>
    <property type="evidence" value="ECO:0007669"/>
    <property type="project" value="UniProtKB-KW"/>
</dbReference>
<dbReference type="InterPro" id="IPR044925">
    <property type="entry name" value="His-Me_finger_sf"/>
</dbReference>
<dbReference type="InterPro" id="IPR010902">
    <property type="entry name" value="NUMOD4"/>
</dbReference>
<evidence type="ECO:0000313" key="2">
    <source>
        <dbReference type="EMBL" id="AYD82046.1"/>
    </source>
</evidence>
<dbReference type="GeneID" id="60321121"/>
<dbReference type="SUPFAM" id="SSF54060">
    <property type="entry name" value="His-Me finger endonucleases"/>
    <property type="match status" value="1"/>
</dbReference>
<evidence type="ECO:0000259" key="1">
    <source>
        <dbReference type="Pfam" id="PF07463"/>
    </source>
</evidence>
<sequence length="156" mass="17790">MIEVWKPVVGWENHYEVSDHGQVRSVDRFVPCRGGVTFRRGRVLKQRTRRYCTVTLNAPGRKPKNVSVHLLVLEAFVGPRPPGLVGCHGPGGQLNNHVDNLRWDTQSNNVRDQLRYGTHPSGATLDTCGRGHAYTPENTYWTRRCRCCQEDARRAR</sequence>
<dbReference type="RefSeq" id="YP_009949715.1">
    <property type="nucleotide sequence ID" value="NC_051583.1"/>
</dbReference>
<evidence type="ECO:0000313" key="3">
    <source>
        <dbReference type="Proteomes" id="UP000269292"/>
    </source>
</evidence>
<dbReference type="Proteomes" id="UP000269292">
    <property type="component" value="Segment"/>
</dbReference>
<keyword evidence="3" id="KW-1185">Reference proteome</keyword>
<organism evidence="2 3">
    <name type="scientific">Mycobacterium phage Saguaro</name>
    <dbReference type="NCBI Taxonomy" id="2315616"/>
    <lineage>
        <taxon>Viruses</taxon>
        <taxon>Duplodnaviria</taxon>
        <taxon>Heunggongvirae</taxon>
        <taxon>Uroviricota</taxon>
        <taxon>Caudoviricetes</taxon>
        <taxon>Bclasvirinae</taxon>
        <taxon>Saguarovirus</taxon>
        <taxon>Saguarovirus saguaro</taxon>
    </lineage>
</organism>
<dbReference type="Gene3D" id="3.90.75.20">
    <property type="match status" value="1"/>
</dbReference>
<dbReference type="KEGG" id="vg:60321121"/>
<gene>
    <name evidence="2" type="primary">52</name>
    <name evidence="2" type="ORF">SEA_SAGUARO_52</name>
</gene>
<name>A0A386KCR2_9CAUD</name>
<protein>
    <submittedName>
        <fullName evidence="2">HNH endonuclease</fullName>
    </submittedName>
</protein>
<reference evidence="2 3" key="1">
    <citation type="submission" date="2018-08" db="EMBL/GenBank/DDBJ databases">
        <authorList>
            <person name="Washington J.M."/>
            <person name="Garlena R.A."/>
            <person name="Russell D.A."/>
            <person name="Pope W.H."/>
            <person name="Jacobs-Sera D."/>
            <person name="Hatfull G.F."/>
        </authorList>
    </citation>
    <scope>NUCLEOTIDE SEQUENCE [LARGE SCALE GENOMIC DNA]</scope>
</reference>
<keyword evidence="2" id="KW-0540">Nuclease</keyword>
<keyword evidence="2" id="KW-0255">Endonuclease</keyword>
<keyword evidence="2" id="KW-0378">Hydrolase</keyword>
<proteinExistence type="predicted"/>